<dbReference type="Gene3D" id="3.30.930.10">
    <property type="entry name" value="Bira Bifunctional Protein, Domain 2"/>
    <property type="match status" value="1"/>
</dbReference>
<evidence type="ECO:0000256" key="2">
    <source>
        <dbReference type="ARBA" id="ARBA00005124"/>
    </source>
</evidence>
<evidence type="ECO:0000259" key="8">
    <source>
        <dbReference type="PROSITE" id="PS51733"/>
    </source>
</evidence>
<dbReference type="Pfam" id="PF21948">
    <property type="entry name" value="LplA-B_cat"/>
    <property type="match status" value="1"/>
</dbReference>
<sequence>MYYLESASMDPAWNLALEQFVFDQLGPREDCFMLWQNDRTIVVGKYQNVLEEINSTYVKEHGITVVRRLSGGGAVYHDRGNLNFTFVARDCQGGMIDFSSFCRPVVDALREMGVPAQINGRNDMTIGDKKFSGNAQYLRQGRVMHHGTLMFDSDLEVVGQALAVRPDKIQSKGLKSVRSRVTNIKPYVNDPQMTVEDFWAALRERMFWCFSMRKYQLSPQELEQVEELRKRIYSQWEWNYGHSPACSIRKERRVEGCGTLQIHMDVEKGNITRLAFRGDYFARKDSDALAEYLQGTPLEEGALRQALKDWPVEDYFVRMDLDTFVAAMLQ</sequence>
<dbReference type="GO" id="GO:0005524">
    <property type="term" value="F:ATP binding"/>
    <property type="evidence" value="ECO:0007669"/>
    <property type="project" value="UniProtKB-KW"/>
</dbReference>
<dbReference type="AlphaFoldDB" id="A0A096DB26"/>
<dbReference type="PANTHER" id="PTHR12561:SF3">
    <property type="entry name" value="LIPOYLTRANSFERASE 1, MITOCHONDRIAL"/>
    <property type="match status" value="1"/>
</dbReference>
<dbReference type="HOGENOM" id="CLU_022986_0_2_9"/>
<keyword evidence="6" id="KW-0067">ATP-binding</keyword>
<evidence type="ECO:0000256" key="7">
    <source>
        <dbReference type="ARBA" id="ARBA00048037"/>
    </source>
</evidence>
<dbReference type="InterPro" id="IPR004143">
    <property type="entry name" value="BPL_LPL_catalytic"/>
</dbReference>
<evidence type="ECO:0000256" key="6">
    <source>
        <dbReference type="ARBA" id="ARBA00022840"/>
    </source>
</evidence>
<evidence type="ECO:0000256" key="3">
    <source>
        <dbReference type="ARBA" id="ARBA00012367"/>
    </source>
</evidence>
<keyword evidence="10" id="KW-1185">Reference proteome</keyword>
<keyword evidence="5" id="KW-0547">Nucleotide-binding</keyword>
<dbReference type="NCBIfam" id="TIGR00545">
    <property type="entry name" value="lipoyltrans"/>
    <property type="match status" value="1"/>
</dbReference>
<evidence type="ECO:0000256" key="1">
    <source>
        <dbReference type="ARBA" id="ARBA00005085"/>
    </source>
</evidence>
<dbReference type="EC" id="6.3.1.20" evidence="3"/>
<dbReference type="PANTHER" id="PTHR12561">
    <property type="entry name" value="LIPOATE-PROTEIN LIGASE"/>
    <property type="match status" value="1"/>
</dbReference>
<proteinExistence type="predicted"/>
<evidence type="ECO:0000313" key="10">
    <source>
        <dbReference type="Proteomes" id="UP000029585"/>
    </source>
</evidence>
<dbReference type="eggNOG" id="COG0095">
    <property type="taxonomic scope" value="Bacteria"/>
</dbReference>
<dbReference type="GO" id="GO:0005737">
    <property type="term" value="C:cytoplasm"/>
    <property type="evidence" value="ECO:0007669"/>
    <property type="project" value="TreeGrafter"/>
</dbReference>
<dbReference type="SUPFAM" id="SSF82649">
    <property type="entry name" value="SufE/NifU"/>
    <property type="match status" value="1"/>
</dbReference>
<organism evidence="9 10">
    <name type="scientific">Flavonifractor plautii 1_3_50AFAA</name>
    <dbReference type="NCBI Taxonomy" id="742738"/>
    <lineage>
        <taxon>Bacteria</taxon>
        <taxon>Bacillati</taxon>
        <taxon>Bacillota</taxon>
        <taxon>Clostridia</taxon>
        <taxon>Eubacteriales</taxon>
        <taxon>Oscillospiraceae</taxon>
        <taxon>Flavonifractor</taxon>
    </lineage>
</organism>
<reference evidence="9 10" key="1">
    <citation type="submission" date="2011-08" db="EMBL/GenBank/DDBJ databases">
        <title>The Genome Sequence of Clostridium orbiscindens 1_3_50AFAA.</title>
        <authorList>
            <consortium name="The Broad Institute Genome Sequencing Platform"/>
            <person name="Earl A."/>
            <person name="Ward D."/>
            <person name="Feldgarden M."/>
            <person name="Gevers D."/>
            <person name="Daigneault M."/>
            <person name="Strauss J."/>
            <person name="Allen-Vercoe E."/>
            <person name="Young S.K."/>
            <person name="Zeng Q."/>
            <person name="Gargeya S."/>
            <person name="Fitzgerald M."/>
            <person name="Haas B."/>
            <person name="Abouelleil A."/>
            <person name="Alvarado L."/>
            <person name="Arachchi H.M."/>
            <person name="Berlin A."/>
            <person name="Brown A."/>
            <person name="Chapman S.B."/>
            <person name="Chen Z."/>
            <person name="Dunbar C."/>
            <person name="Freedman E."/>
            <person name="Gearin G."/>
            <person name="Gellesch M."/>
            <person name="Goldberg J."/>
            <person name="Griggs A."/>
            <person name="Gujja S."/>
            <person name="Heiman D."/>
            <person name="Howarth C."/>
            <person name="Larson L."/>
            <person name="Lui A."/>
            <person name="MacDonald P.J.P."/>
            <person name="Montmayeur A."/>
            <person name="Murphy C."/>
            <person name="Neiman D."/>
            <person name="Pearson M."/>
            <person name="Priest M."/>
            <person name="Roberts A."/>
            <person name="Saif S."/>
            <person name="Shea T."/>
            <person name="Shenoy N."/>
            <person name="Sisk P."/>
            <person name="Stolte C."/>
            <person name="Sykes S."/>
            <person name="Wortman J."/>
            <person name="Nusbaum C."/>
            <person name="Birren B."/>
        </authorList>
    </citation>
    <scope>NUCLEOTIDE SEQUENCE [LARGE SCALE GENOMIC DNA]</scope>
    <source>
        <strain evidence="9 10">1_3_50AFAA</strain>
    </source>
</reference>
<feature type="domain" description="BPL/LPL catalytic" evidence="8">
    <location>
        <begin position="26"/>
        <end position="214"/>
    </location>
</feature>
<dbReference type="PROSITE" id="PS51733">
    <property type="entry name" value="BPL_LPL_CATALYTIC"/>
    <property type="match status" value="1"/>
</dbReference>
<comment type="pathway">
    <text evidence="2">Protein modification; protein lipoylation via exogenous pathway; protein N(6)-(lipoyl)lysine from lipoate: step 1/2.</text>
</comment>
<comment type="pathway">
    <text evidence="1">Protein modification; protein lipoylation via exogenous pathway; protein N(6)-(lipoyl)lysine from lipoate: step 2/2.</text>
</comment>
<gene>
    <name evidence="9" type="ORF">HMPREF9460_02608</name>
</gene>
<dbReference type="InterPro" id="IPR045864">
    <property type="entry name" value="aa-tRNA-synth_II/BPL/LPL"/>
</dbReference>
<keyword evidence="4" id="KW-0436">Ligase</keyword>
<dbReference type="PATRIC" id="fig|742738.3.peg.2675"/>
<comment type="catalytic activity">
    <reaction evidence="7">
        <text>L-lysyl-[lipoyl-carrier protein] + (R)-lipoate + ATP = N(6)-[(R)-lipoyl]-L-lysyl-[lipoyl-carrier protein] + AMP + diphosphate + H(+)</text>
        <dbReference type="Rhea" id="RHEA:49288"/>
        <dbReference type="Rhea" id="RHEA-COMP:10500"/>
        <dbReference type="Rhea" id="RHEA-COMP:10502"/>
        <dbReference type="ChEBI" id="CHEBI:15378"/>
        <dbReference type="ChEBI" id="CHEBI:29969"/>
        <dbReference type="ChEBI" id="CHEBI:30616"/>
        <dbReference type="ChEBI" id="CHEBI:33019"/>
        <dbReference type="ChEBI" id="CHEBI:83088"/>
        <dbReference type="ChEBI" id="CHEBI:83099"/>
        <dbReference type="ChEBI" id="CHEBI:456215"/>
        <dbReference type="EC" id="6.3.1.20"/>
    </reaction>
</comment>
<evidence type="ECO:0000256" key="5">
    <source>
        <dbReference type="ARBA" id="ARBA00022741"/>
    </source>
</evidence>
<name>A0A096DB26_FLAPL</name>
<dbReference type="UniPathway" id="UPA00537">
    <property type="reaction ID" value="UER00594"/>
</dbReference>
<protein>
    <recommendedName>
        <fullName evidence="3">lipoate--protein ligase</fullName>
        <ecNumber evidence="3">6.3.1.20</ecNumber>
    </recommendedName>
</protein>
<dbReference type="SUPFAM" id="SSF55681">
    <property type="entry name" value="Class II aaRS and biotin synthetases"/>
    <property type="match status" value="1"/>
</dbReference>
<dbReference type="RefSeq" id="WP_044941809.1">
    <property type="nucleotide sequence ID" value="NZ_KN174164.1"/>
</dbReference>
<dbReference type="Proteomes" id="UP000029585">
    <property type="component" value="Unassembled WGS sequence"/>
</dbReference>
<dbReference type="EMBL" id="ADLO01000081">
    <property type="protein sequence ID" value="KGF54724.1"/>
    <property type="molecule type" value="Genomic_DNA"/>
</dbReference>
<dbReference type="InterPro" id="IPR019491">
    <property type="entry name" value="Lipoate_protein_ligase_C"/>
</dbReference>
<dbReference type="InterPro" id="IPR004562">
    <property type="entry name" value="LipoylTrfase_LipoateP_Ligase"/>
</dbReference>
<dbReference type="CDD" id="cd16443">
    <property type="entry name" value="LplA"/>
    <property type="match status" value="1"/>
</dbReference>
<accession>A0A096DB26</accession>
<dbReference type="GO" id="GO:0016979">
    <property type="term" value="F:lipoate-protein ligase activity"/>
    <property type="evidence" value="ECO:0007669"/>
    <property type="project" value="UniProtKB-EC"/>
</dbReference>
<dbReference type="GO" id="GO:0017118">
    <property type="term" value="F:lipoyltransferase activity"/>
    <property type="evidence" value="ECO:0007669"/>
    <property type="project" value="TreeGrafter"/>
</dbReference>
<evidence type="ECO:0000256" key="4">
    <source>
        <dbReference type="ARBA" id="ARBA00022598"/>
    </source>
</evidence>
<dbReference type="FunFam" id="3.30.930.10:FF:000072">
    <property type="entry name" value="Lipoate--protein ligase"/>
    <property type="match status" value="1"/>
</dbReference>
<dbReference type="Gene3D" id="3.30.390.50">
    <property type="entry name" value="CO dehydrogenase flavoprotein, C-terminal domain"/>
    <property type="match status" value="1"/>
</dbReference>
<dbReference type="Pfam" id="PF10437">
    <property type="entry name" value="Lip_prot_lig_C"/>
    <property type="match status" value="1"/>
</dbReference>
<comment type="caution">
    <text evidence="9">The sequence shown here is derived from an EMBL/GenBank/DDBJ whole genome shotgun (WGS) entry which is preliminary data.</text>
</comment>
<dbReference type="GO" id="GO:0009249">
    <property type="term" value="P:protein lipoylation"/>
    <property type="evidence" value="ECO:0007669"/>
    <property type="project" value="InterPro"/>
</dbReference>
<evidence type="ECO:0000313" key="9">
    <source>
        <dbReference type="EMBL" id="KGF54724.1"/>
    </source>
</evidence>